<keyword evidence="6" id="KW-1185">Reference proteome</keyword>
<gene>
    <name evidence="5" type="ORF">SAMN02745136_03605</name>
</gene>
<dbReference type="Gene3D" id="1.10.10.60">
    <property type="entry name" value="Homeodomain-like"/>
    <property type="match status" value="1"/>
</dbReference>
<dbReference type="SUPFAM" id="SSF46689">
    <property type="entry name" value="Homeodomain-like"/>
    <property type="match status" value="1"/>
</dbReference>
<name>A0A1M6W6T2_9FIRM</name>
<dbReference type="EMBL" id="FRAC01000019">
    <property type="protein sequence ID" value="SHK89397.1"/>
    <property type="molecule type" value="Genomic_DNA"/>
</dbReference>
<accession>A0A1M6W6T2</accession>
<dbReference type="Pfam" id="PF12833">
    <property type="entry name" value="HTH_18"/>
    <property type="match status" value="1"/>
</dbReference>
<evidence type="ECO:0000256" key="3">
    <source>
        <dbReference type="ARBA" id="ARBA00023163"/>
    </source>
</evidence>
<evidence type="ECO:0000313" key="5">
    <source>
        <dbReference type="EMBL" id="SHK89397.1"/>
    </source>
</evidence>
<sequence>MNFNFMKGEAQMVPLTENEECSIYQIKNETGEGIVICYQVLPGVSVSYNDFHMESCDSTFSTDRNLFCIDHCREGRLEYASGRGTYSYVEAGDLKMDRRISHQGHFEFPLAHYHGLMITFDLEQAVEALKNEMRNFPVNLPLLQKKFCEGRHPMVIHNAPAIEHIFSELYMVPEKIRIPYFKIKIFELLLYLDVLEIPLNHEEKPYFYKGHVEKIKAMQRLMTGNLEKHYTQEELSLRFDIPLTPMKNCFKNVYGSPINTYMRVFRMNQAAVLLRNQRGLSITDIAGKLGYDSPSKFSLAFKTVMGRTPLDYRKNFGPNGMM</sequence>
<evidence type="ECO:0000256" key="1">
    <source>
        <dbReference type="ARBA" id="ARBA00023015"/>
    </source>
</evidence>
<dbReference type="Proteomes" id="UP000184386">
    <property type="component" value="Unassembled WGS sequence"/>
</dbReference>
<dbReference type="InterPro" id="IPR053142">
    <property type="entry name" value="PchR_regulatory_protein"/>
</dbReference>
<organism evidence="5 6">
    <name type="scientific">Anaerocolumna jejuensis DSM 15929</name>
    <dbReference type="NCBI Taxonomy" id="1121322"/>
    <lineage>
        <taxon>Bacteria</taxon>
        <taxon>Bacillati</taxon>
        <taxon>Bacillota</taxon>
        <taxon>Clostridia</taxon>
        <taxon>Lachnospirales</taxon>
        <taxon>Lachnospiraceae</taxon>
        <taxon>Anaerocolumna</taxon>
    </lineage>
</organism>
<dbReference type="PANTHER" id="PTHR47893">
    <property type="entry name" value="REGULATORY PROTEIN PCHR"/>
    <property type="match status" value="1"/>
</dbReference>
<keyword evidence="1" id="KW-0805">Transcription regulation</keyword>
<dbReference type="PANTHER" id="PTHR47893:SF1">
    <property type="entry name" value="REGULATORY PROTEIN PCHR"/>
    <property type="match status" value="1"/>
</dbReference>
<dbReference type="PRINTS" id="PR00032">
    <property type="entry name" value="HTHARAC"/>
</dbReference>
<dbReference type="STRING" id="1121322.SAMN02745136_03605"/>
<evidence type="ECO:0000256" key="2">
    <source>
        <dbReference type="ARBA" id="ARBA00023125"/>
    </source>
</evidence>
<dbReference type="AlphaFoldDB" id="A0A1M6W6T2"/>
<dbReference type="RefSeq" id="WP_073278235.1">
    <property type="nucleotide sequence ID" value="NZ_FRAC01000019.1"/>
</dbReference>
<keyword evidence="2 5" id="KW-0238">DNA-binding</keyword>
<dbReference type="PROSITE" id="PS01124">
    <property type="entry name" value="HTH_ARAC_FAMILY_2"/>
    <property type="match status" value="1"/>
</dbReference>
<dbReference type="InterPro" id="IPR020449">
    <property type="entry name" value="Tscrpt_reg_AraC-type_HTH"/>
</dbReference>
<evidence type="ECO:0000313" key="6">
    <source>
        <dbReference type="Proteomes" id="UP000184386"/>
    </source>
</evidence>
<keyword evidence="3" id="KW-0804">Transcription</keyword>
<evidence type="ECO:0000259" key="4">
    <source>
        <dbReference type="PROSITE" id="PS01124"/>
    </source>
</evidence>
<dbReference type="GO" id="GO:0043565">
    <property type="term" value="F:sequence-specific DNA binding"/>
    <property type="evidence" value="ECO:0007669"/>
    <property type="project" value="InterPro"/>
</dbReference>
<dbReference type="SMART" id="SM00342">
    <property type="entry name" value="HTH_ARAC"/>
    <property type="match status" value="1"/>
</dbReference>
<dbReference type="InterPro" id="IPR018060">
    <property type="entry name" value="HTH_AraC"/>
</dbReference>
<dbReference type="InterPro" id="IPR009057">
    <property type="entry name" value="Homeodomain-like_sf"/>
</dbReference>
<feature type="domain" description="HTH araC/xylS-type" evidence="4">
    <location>
        <begin position="216"/>
        <end position="315"/>
    </location>
</feature>
<protein>
    <submittedName>
        <fullName evidence="5">AraC-type DNA-binding protein</fullName>
    </submittedName>
</protein>
<reference evidence="5 6" key="1">
    <citation type="submission" date="2016-11" db="EMBL/GenBank/DDBJ databases">
        <authorList>
            <person name="Jaros S."/>
            <person name="Januszkiewicz K."/>
            <person name="Wedrychowicz H."/>
        </authorList>
    </citation>
    <scope>NUCLEOTIDE SEQUENCE [LARGE SCALE GENOMIC DNA]</scope>
    <source>
        <strain evidence="5 6">DSM 15929</strain>
    </source>
</reference>
<proteinExistence type="predicted"/>
<dbReference type="GO" id="GO:0003700">
    <property type="term" value="F:DNA-binding transcription factor activity"/>
    <property type="evidence" value="ECO:0007669"/>
    <property type="project" value="InterPro"/>
</dbReference>